<name>A0A8H7PIB0_9FUNG</name>
<proteinExistence type="predicted"/>
<feature type="compositionally biased region" description="Polar residues" evidence="1">
    <location>
        <begin position="965"/>
        <end position="974"/>
    </location>
</feature>
<accession>A0A8H7PIB0</accession>
<dbReference type="Pfam" id="PF08639">
    <property type="entry name" value="Sld3_STD"/>
    <property type="match status" value="1"/>
</dbReference>
<feature type="region of interest" description="Disordered" evidence="1">
    <location>
        <begin position="1027"/>
        <end position="1105"/>
    </location>
</feature>
<dbReference type="Gene3D" id="1.20.58.2130">
    <property type="match status" value="1"/>
</dbReference>
<feature type="compositionally biased region" description="Low complexity" evidence="1">
    <location>
        <begin position="1075"/>
        <end position="1089"/>
    </location>
</feature>
<evidence type="ECO:0000259" key="2">
    <source>
        <dbReference type="Pfam" id="PF08639"/>
    </source>
</evidence>
<keyword evidence="5" id="KW-1185">Reference proteome</keyword>
<organism evidence="4 5">
    <name type="scientific">Umbelopsis vinacea</name>
    <dbReference type="NCBI Taxonomy" id="44442"/>
    <lineage>
        <taxon>Eukaryota</taxon>
        <taxon>Fungi</taxon>
        <taxon>Fungi incertae sedis</taxon>
        <taxon>Mucoromycota</taxon>
        <taxon>Mucoromycotina</taxon>
        <taxon>Umbelopsidomycetes</taxon>
        <taxon>Umbelopsidales</taxon>
        <taxon>Umbelopsidaceae</taxon>
        <taxon>Umbelopsis</taxon>
    </lineage>
</organism>
<evidence type="ECO:0000256" key="1">
    <source>
        <dbReference type="SAM" id="MobiDB-lite"/>
    </source>
</evidence>
<gene>
    <name evidence="4" type="ORF">INT44_006770</name>
</gene>
<evidence type="ECO:0000313" key="5">
    <source>
        <dbReference type="Proteomes" id="UP000612746"/>
    </source>
</evidence>
<protein>
    <recommendedName>
        <fullName evidence="6">DNA replication regulator Sld3 C-terminal domain-containing protein</fullName>
    </recommendedName>
</protein>
<evidence type="ECO:0000259" key="3">
    <source>
        <dbReference type="Pfam" id="PF21854"/>
    </source>
</evidence>
<feature type="domain" description="Treslin N-terminal" evidence="3">
    <location>
        <begin position="17"/>
        <end position="199"/>
    </location>
</feature>
<evidence type="ECO:0000313" key="4">
    <source>
        <dbReference type="EMBL" id="KAG2174507.1"/>
    </source>
</evidence>
<comment type="caution">
    <text evidence="4">The sequence shown here is derived from an EMBL/GenBank/DDBJ whole genome shotgun (WGS) entry which is preliminary data.</text>
</comment>
<dbReference type="EMBL" id="JAEPRA010000016">
    <property type="protein sequence ID" value="KAG2174507.1"/>
    <property type="molecule type" value="Genomic_DNA"/>
</dbReference>
<dbReference type="InterPro" id="IPR053919">
    <property type="entry name" value="Treslin_N"/>
</dbReference>
<feature type="domain" description="DNA replication regulator Sld3 C-terminal" evidence="2">
    <location>
        <begin position="703"/>
        <end position="961"/>
    </location>
</feature>
<evidence type="ECO:0008006" key="6">
    <source>
        <dbReference type="Google" id="ProtNLM"/>
    </source>
</evidence>
<dbReference type="OrthoDB" id="2144998at2759"/>
<dbReference type="Proteomes" id="UP000612746">
    <property type="component" value="Unassembled WGS sequence"/>
</dbReference>
<sequence length="1128" mass="127181">MDAAHSPISRRRSPPHVVFLVDTQLTENGDISYEQQAIDIRFGILRVLLYFYTCIDRRMTWGYQFFDSENSSSTLRLQNHFQELSISALDAFFNAFTSELEVSFSKQRDKFSSAPDDESPFARLKQALAQALSDFQWNDIDVAYLASPGRLRRTPRSMRQMRNGPLETRNHIYVISSIPQSYSDLMWYFHGRSETAVQTHLTREGDKMKIVKLMDNAAMEMRKTLWDGFIDHRIALNWMDLRSHQIEDLSGEDEDIQRLIGTSFQAIAKIFGGYLIPFSLLQQDRAEYYGYSIQSILCHYTSKTIDTSNQFARNRKGNITKPSLYDITQGIEAVRNVAWTGDLILNEELLTQGASKINLLVHNLLRPQLSNALIEMAGSEADSVVSVENRLQNITSMKGFLLLPAAYIPVKWHLCDSDNVVSSTKINEHFLCTFNHDGDTRALSEFETLISTMNHNNQVLIVRLEFQDVRMEGYEYAIIQPLARLCATIGFLKCETDELLALARFDQTVESTTGADGHGTTIFDPWASTGLEFFGDEVDESLTLFSIDTHMPAELKTAIATEAASQSVIDSTNLTMESLSLTTNEMEIGGLDVPEILDGVVEINDKPASLEEFQSYWIEMYLPSLYQTSIEPEIIAGRLQTWVNYLEHSVKISPTDILNALKLLPMSFHSFDAKHKEISNASGIITDELAPHLVDDEVDFLQNWKQARQLDSKSLRILKIKDAQLQIVVMLKIMELEKRFMTLNKIELPKPQKRKTKKKKAPGKEDLDQQLELYFERLCIWDSMMDTTQSANNATTTKLPQKGTDDTILQLRVLYINFMQYSYRPILPDTIDKLWSRCGGEEELLAFETGRTASSASATKAALFAEKSTKSNKKLPMDVDARVKLLESRIRGPSTETAVTDAAWATKSDNKSATKSIPTSSNVNFLSGSRKAPSSTINLPFMKREIEMTKSLSSSSKGTKVRPSNMPSAQSKSSGSRRKITTPKKIPMAIMDGRNTETVVLRKRTALSPTTPRTRAERDFGLRLARTPTKSPSFVPMAAKRSTDGIDGPVLPSPRKLMRTLTGSRSPTAQRHRTSLPLSRIRLSPSSPSHNRIKQTKPADLTEIAPKRDLFTSFLQASTHSNSKDESQ</sequence>
<dbReference type="Pfam" id="PF21854">
    <property type="entry name" value="Treslin_N"/>
    <property type="match status" value="1"/>
</dbReference>
<dbReference type="AlphaFoldDB" id="A0A8H7PIB0"/>
<dbReference type="InterPro" id="IPR013948">
    <property type="entry name" value="DNA_replication_reg_Sld3_C"/>
</dbReference>
<feature type="region of interest" description="Disordered" evidence="1">
    <location>
        <begin position="949"/>
        <end position="982"/>
    </location>
</feature>
<reference evidence="4" key="1">
    <citation type="submission" date="2020-12" db="EMBL/GenBank/DDBJ databases">
        <title>Metabolic potential, ecology and presence of endohyphal bacteria is reflected in genomic diversity of Mucoromycotina.</title>
        <authorList>
            <person name="Muszewska A."/>
            <person name="Okrasinska A."/>
            <person name="Steczkiewicz K."/>
            <person name="Drgas O."/>
            <person name="Orlowska M."/>
            <person name="Perlinska-Lenart U."/>
            <person name="Aleksandrzak-Piekarczyk T."/>
            <person name="Szatraj K."/>
            <person name="Zielenkiewicz U."/>
            <person name="Pilsyk S."/>
            <person name="Malc E."/>
            <person name="Mieczkowski P."/>
            <person name="Kruszewska J.S."/>
            <person name="Biernat P."/>
            <person name="Pawlowska J."/>
        </authorList>
    </citation>
    <scope>NUCLEOTIDE SEQUENCE</scope>
    <source>
        <strain evidence="4">WA0000051536</strain>
    </source>
</reference>